<evidence type="ECO:0000256" key="1">
    <source>
        <dbReference type="SAM" id="MobiDB-lite"/>
    </source>
</evidence>
<organism evidence="3 4">
    <name type="scientific">Aeromicrobium phoceense</name>
    <dbReference type="NCBI Taxonomy" id="2754045"/>
    <lineage>
        <taxon>Bacteria</taxon>
        <taxon>Bacillati</taxon>
        <taxon>Actinomycetota</taxon>
        <taxon>Actinomycetes</taxon>
        <taxon>Propionibacteriales</taxon>
        <taxon>Nocardioidaceae</taxon>
        <taxon>Aeromicrobium</taxon>
    </lineage>
</organism>
<feature type="region of interest" description="Disordered" evidence="1">
    <location>
        <begin position="206"/>
        <end position="252"/>
    </location>
</feature>
<comment type="caution">
    <text evidence="3">The sequence shown here is derived from an EMBL/GenBank/DDBJ whole genome shotgun (WGS) entry which is preliminary data.</text>
</comment>
<keyword evidence="4" id="KW-1185">Reference proteome</keyword>
<sequence length="677" mass="73978">MTRALRPLLCGLSGLLVLAGLAVAAPAQAAPVASLTASRSTVMPDENFSVVVRTGTRVKRPVVLKHRQGRTWRSVRTTTDARGTARITVATARRIELRATVPKVTVRGKKYKALSTKRVVVRTAAPAATVSVVTSSERVAVTGRATPARKGRKLSLQRLDGGTWRTIIAGRAGNAAGRVDFGAVGTQRDLGGRSFRVVAGGWKGAPRVTGAAKVVPSLPAPPRDPQPEEPLDEPDPEPTAEPTVEPTPEPAPAVTQLSVTIRGVGDLDPCTEVITTKTDYVNGTMTFRDRDGGAPRSVAARLRVRGNSTASIARKRPYKVKLDASASLLGMPASKDWVLLANHFDRSMLRNDLAMRAARMLGVPWAPRLESVDLRINGRLCGVYQFGEGIEAQDGRVELQDGDTLLEADTNDDTDPQFRTERGLRVFLKAGETKHVNRVEDAFQEVEDLLYDESFPDNGYRDRIDVDSFVTMYLVNELTKNLDAGFRNSVYLVMRADGTLAMGPPWDYDVSQGLVDLGYAGDLHRPTGWWIGRLFHPLFPDDAWRQALLPSQLWKEPGGHYYNRLLTDPWFVEQVRDRWREASPALATLAGHVDAESVRLLDSAAANFTPREDGGAGQLVWAAPEEIGSWTPMLQFASEPDSGVAPGEGWLRETARLRDWIAGRTAWIDEQFASSDG</sequence>
<feature type="compositionally biased region" description="Acidic residues" evidence="1">
    <location>
        <begin position="227"/>
        <end position="238"/>
    </location>
</feature>
<dbReference type="AlphaFoldDB" id="A0A838XIG6"/>
<dbReference type="InterPro" id="IPR014867">
    <property type="entry name" value="Spore_coat_CotH_CotH2/3/7"/>
</dbReference>
<keyword evidence="2" id="KW-0732">Signal</keyword>
<keyword evidence="3" id="KW-0808">Transferase</keyword>
<evidence type="ECO:0000256" key="2">
    <source>
        <dbReference type="SAM" id="SignalP"/>
    </source>
</evidence>
<dbReference type="GO" id="GO:0016301">
    <property type="term" value="F:kinase activity"/>
    <property type="evidence" value="ECO:0007669"/>
    <property type="project" value="UniProtKB-KW"/>
</dbReference>
<feature type="signal peptide" evidence="2">
    <location>
        <begin position="1"/>
        <end position="29"/>
    </location>
</feature>
<evidence type="ECO:0000313" key="4">
    <source>
        <dbReference type="Proteomes" id="UP000550354"/>
    </source>
</evidence>
<dbReference type="Proteomes" id="UP000550354">
    <property type="component" value="Unassembled WGS sequence"/>
</dbReference>
<proteinExistence type="predicted"/>
<gene>
    <name evidence="3" type="ORF">H1W00_09780</name>
</gene>
<protein>
    <submittedName>
        <fullName evidence="3">CotH kinase family protein</fullName>
    </submittedName>
</protein>
<dbReference type="RefSeq" id="WP_181755530.1">
    <property type="nucleotide sequence ID" value="NZ_JACEOG010000001.1"/>
</dbReference>
<name>A0A838XIG6_9ACTN</name>
<keyword evidence="3" id="KW-0418">Kinase</keyword>
<feature type="chain" id="PRO_5032841255" evidence="2">
    <location>
        <begin position="30"/>
        <end position="677"/>
    </location>
</feature>
<reference evidence="3 4" key="1">
    <citation type="submission" date="2020-07" db="EMBL/GenBank/DDBJ databases">
        <title>Draft genome and description of Aeromicrobium phoceense strain Marseille-Q0843 isolated from healthy skin swab.</title>
        <authorList>
            <person name="Boxberger M."/>
            <person name="La Scola B."/>
        </authorList>
    </citation>
    <scope>NUCLEOTIDE SEQUENCE [LARGE SCALE GENOMIC DNA]</scope>
    <source>
        <strain evidence="3 4">Marseille-Q0843</strain>
    </source>
</reference>
<dbReference type="EMBL" id="JACEOG010000001">
    <property type="protein sequence ID" value="MBA4608761.1"/>
    <property type="molecule type" value="Genomic_DNA"/>
</dbReference>
<dbReference type="Pfam" id="PF08757">
    <property type="entry name" value="CotH"/>
    <property type="match status" value="1"/>
</dbReference>
<accession>A0A838XIG6</accession>
<evidence type="ECO:0000313" key="3">
    <source>
        <dbReference type="EMBL" id="MBA4608761.1"/>
    </source>
</evidence>